<sequence length="56" mass="6517">ERSEEPRTLVAEFGADLMYRKCQFLYYVSGVQSYRCGTTKTNNDFDQNSMKPLKIS</sequence>
<dbReference type="Proteomes" id="UP000004810">
    <property type="component" value="Unassembled WGS sequence"/>
</dbReference>
<proteinExistence type="predicted"/>
<organism evidence="1 2">
    <name type="scientific">Wuchereria bancrofti</name>
    <dbReference type="NCBI Taxonomy" id="6293"/>
    <lineage>
        <taxon>Eukaryota</taxon>
        <taxon>Metazoa</taxon>
        <taxon>Ecdysozoa</taxon>
        <taxon>Nematoda</taxon>
        <taxon>Chromadorea</taxon>
        <taxon>Rhabditida</taxon>
        <taxon>Spirurina</taxon>
        <taxon>Spiruromorpha</taxon>
        <taxon>Filarioidea</taxon>
        <taxon>Onchocercidae</taxon>
        <taxon>Wuchereria</taxon>
    </lineage>
</organism>
<comment type="caution">
    <text evidence="1">The sequence shown here is derived from an EMBL/GenBank/DDBJ whole genome shotgun (WGS) entry which is preliminary data.</text>
</comment>
<evidence type="ECO:0000313" key="1">
    <source>
        <dbReference type="EMBL" id="EJW72584.1"/>
    </source>
</evidence>
<dbReference type="EMBL" id="ADBV01015866">
    <property type="protein sequence ID" value="EJW72584.1"/>
    <property type="molecule type" value="Genomic_DNA"/>
</dbReference>
<reference evidence="2" key="1">
    <citation type="submission" date="2012-08" db="EMBL/GenBank/DDBJ databases">
        <title>The Genome Sequence of Wuchereria bancrofti.</title>
        <authorList>
            <person name="Nutman T.B."/>
            <person name="Fink D.L."/>
            <person name="Russ C."/>
            <person name="Young S."/>
            <person name="Zeng Q."/>
            <person name="Koehrsen M."/>
            <person name="Alvarado L."/>
            <person name="Berlin A."/>
            <person name="Chapman S.B."/>
            <person name="Chen Z."/>
            <person name="Freedman E."/>
            <person name="Gellesch M."/>
            <person name="Goldberg J."/>
            <person name="Griggs A."/>
            <person name="Gujja S."/>
            <person name="Heilman E.R."/>
            <person name="Heiman D."/>
            <person name="Hepburn T."/>
            <person name="Howarth C."/>
            <person name="Jen D."/>
            <person name="Larson L."/>
            <person name="Lewis B."/>
            <person name="Mehta T."/>
            <person name="Park D."/>
            <person name="Pearson M."/>
            <person name="Roberts A."/>
            <person name="Saif S."/>
            <person name="Shea T."/>
            <person name="Shenoy N."/>
            <person name="Sisk P."/>
            <person name="Stolte C."/>
            <person name="Sykes S."/>
            <person name="Walk T."/>
            <person name="White J."/>
            <person name="Yandava C."/>
            <person name="Haas B."/>
            <person name="Henn M.R."/>
            <person name="Nusbaum C."/>
            <person name="Birren B."/>
        </authorList>
    </citation>
    <scope>NUCLEOTIDE SEQUENCE [LARGE SCALE GENOMIC DNA]</scope>
    <source>
        <strain evidence="2">NA</strain>
    </source>
</reference>
<name>J9EB29_WUCBA</name>
<accession>J9EB29</accession>
<dbReference type="AlphaFoldDB" id="J9EB29"/>
<evidence type="ECO:0000313" key="2">
    <source>
        <dbReference type="Proteomes" id="UP000004810"/>
    </source>
</evidence>
<gene>
    <name evidence="1" type="ORF">WUBG_16510</name>
</gene>
<protein>
    <submittedName>
        <fullName evidence="1">Uncharacterized protein</fullName>
    </submittedName>
</protein>
<feature type="non-terminal residue" evidence="1">
    <location>
        <position position="1"/>
    </location>
</feature>